<feature type="transmembrane region" description="Helical" evidence="7">
    <location>
        <begin position="286"/>
        <end position="303"/>
    </location>
</feature>
<evidence type="ECO:0000256" key="6">
    <source>
        <dbReference type="SAM" id="MobiDB-lite"/>
    </source>
</evidence>
<sequence>MTTREIDTSPIPTAAPGPTDANGTQAGGLAAGRMREAGRAATILRGRRPSLGRFTGVVTALVAVCVYLSMTQPVFRTWGNVTNIVASNSVVLVLAIGATFVIISGGIDLSAASAAGACGMGMGIALEHGAPFVLAVLVAIGLGLLLGFLNGFLISWVRMSFMVVTLGAMSVYSSIALVSNDGRTISVFSTDGFGPLKTFMNGSVGSIPYILLFDAALALFAAGVLRYTSFGRSLFAVGSNAEAARINGINVAGVVLLTYVIAGFTAGLASVLQVGRLAGAAPQVDATLLMTIIAAVLIGGTAFSGGEGGVLGTVIGVAFLGVIANGLTLSEISAFWQGCVNGGILIVAVGITTARDRGWFRRISRGSGSARPLAAAPSSSG</sequence>
<dbReference type="Proteomes" id="UP000234331">
    <property type="component" value="Unassembled WGS sequence"/>
</dbReference>
<comment type="subcellular location">
    <subcellularLocation>
        <location evidence="1">Cell membrane</location>
        <topology evidence="1">Multi-pass membrane protein</topology>
    </subcellularLocation>
</comment>
<evidence type="ECO:0000313" key="8">
    <source>
        <dbReference type="EMBL" id="SNQ45857.1"/>
    </source>
</evidence>
<protein>
    <submittedName>
        <fullName evidence="8">Inner-membrane translocator</fullName>
    </submittedName>
</protein>
<feature type="transmembrane region" description="Helical" evidence="7">
    <location>
        <begin position="249"/>
        <end position="274"/>
    </location>
</feature>
<dbReference type="RefSeq" id="WP_207770131.1">
    <property type="nucleotide sequence ID" value="NZ_FZMO01000019.1"/>
</dbReference>
<dbReference type="PANTHER" id="PTHR32196">
    <property type="entry name" value="ABC TRANSPORTER PERMEASE PROTEIN YPHD-RELATED-RELATED"/>
    <property type="match status" value="1"/>
</dbReference>
<evidence type="ECO:0000256" key="4">
    <source>
        <dbReference type="ARBA" id="ARBA00022989"/>
    </source>
</evidence>
<evidence type="ECO:0000256" key="1">
    <source>
        <dbReference type="ARBA" id="ARBA00004651"/>
    </source>
</evidence>
<accession>A0A2I2KJN1</accession>
<feature type="transmembrane region" description="Helical" evidence="7">
    <location>
        <begin position="54"/>
        <end position="75"/>
    </location>
</feature>
<evidence type="ECO:0000256" key="7">
    <source>
        <dbReference type="SAM" id="Phobius"/>
    </source>
</evidence>
<dbReference type="GO" id="GO:0022857">
    <property type="term" value="F:transmembrane transporter activity"/>
    <property type="evidence" value="ECO:0007669"/>
    <property type="project" value="InterPro"/>
</dbReference>
<keyword evidence="9" id="KW-1185">Reference proteome</keyword>
<feature type="transmembrane region" description="Helical" evidence="7">
    <location>
        <begin position="81"/>
        <end position="102"/>
    </location>
</feature>
<evidence type="ECO:0000313" key="9">
    <source>
        <dbReference type="Proteomes" id="UP000234331"/>
    </source>
</evidence>
<proteinExistence type="predicted"/>
<dbReference type="AlphaFoldDB" id="A0A2I2KJN1"/>
<feature type="transmembrane region" description="Helical" evidence="7">
    <location>
        <begin position="334"/>
        <end position="354"/>
    </location>
</feature>
<name>A0A2I2KJN1_9ACTN</name>
<keyword evidence="3 7" id="KW-0812">Transmembrane</keyword>
<feature type="transmembrane region" description="Helical" evidence="7">
    <location>
        <begin position="207"/>
        <end position="228"/>
    </location>
</feature>
<gene>
    <name evidence="8" type="ORF">FRACA_1150011</name>
</gene>
<feature type="transmembrane region" description="Helical" evidence="7">
    <location>
        <begin position="310"/>
        <end position="328"/>
    </location>
</feature>
<dbReference type="Pfam" id="PF02653">
    <property type="entry name" value="BPD_transp_2"/>
    <property type="match status" value="1"/>
</dbReference>
<dbReference type="EMBL" id="FZMO01000019">
    <property type="protein sequence ID" value="SNQ45857.1"/>
    <property type="molecule type" value="Genomic_DNA"/>
</dbReference>
<dbReference type="CDD" id="cd06579">
    <property type="entry name" value="TM_PBP1_transp_AraH_like"/>
    <property type="match status" value="1"/>
</dbReference>
<evidence type="ECO:0000256" key="3">
    <source>
        <dbReference type="ARBA" id="ARBA00022692"/>
    </source>
</evidence>
<evidence type="ECO:0000256" key="5">
    <source>
        <dbReference type="ARBA" id="ARBA00023136"/>
    </source>
</evidence>
<dbReference type="GO" id="GO:0005886">
    <property type="term" value="C:plasma membrane"/>
    <property type="evidence" value="ECO:0007669"/>
    <property type="project" value="UniProtKB-SubCell"/>
</dbReference>
<feature type="transmembrane region" description="Helical" evidence="7">
    <location>
        <begin position="161"/>
        <end position="179"/>
    </location>
</feature>
<reference evidence="8 9" key="1">
    <citation type="submission" date="2017-06" db="EMBL/GenBank/DDBJ databases">
        <authorList>
            <person name="Kim H.J."/>
            <person name="Triplett B.A."/>
        </authorList>
    </citation>
    <scope>NUCLEOTIDE SEQUENCE [LARGE SCALE GENOMIC DNA]</scope>
    <source>
        <strain evidence="8">FRACA_ARgP5</strain>
    </source>
</reference>
<organism evidence="8 9">
    <name type="scientific">Frankia canadensis</name>
    <dbReference type="NCBI Taxonomy" id="1836972"/>
    <lineage>
        <taxon>Bacteria</taxon>
        <taxon>Bacillati</taxon>
        <taxon>Actinomycetota</taxon>
        <taxon>Actinomycetes</taxon>
        <taxon>Frankiales</taxon>
        <taxon>Frankiaceae</taxon>
        <taxon>Frankia</taxon>
    </lineage>
</organism>
<feature type="transmembrane region" description="Helical" evidence="7">
    <location>
        <begin position="132"/>
        <end position="154"/>
    </location>
</feature>
<dbReference type="InterPro" id="IPR001851">
    <property type="entry name" value="ABC_transp_permease"/>
</dbReference>
<keyword evidence="2" id="KW-1003">Cell membrane</keyword>
<keyword evidence="4 7" id="KW-1133">Transmembrane helix</keyword>
<keyword evidence="5 7" id="KW-0472">Membrane</keyword>
<evidence type="ECO:0000256" key="2">
    <source>
        <dbReference type="ARBA" id="ARBA00022475"/>
    </source>
</evidence>
<feature type="region of interest" description="Disordered" evidence="6">
    <location>
        <begin position="1"/>
        <end position="28"/>
    </location>
</feature>